<gene>
    <name evidence="1" type="ORF">RRG08_054172</name>
</gene>
<keyword evidence="2" id="KW-1185">Reference proteome</keyword>
<dbReference type="EMBL" id="JAWDGP010002797">
    <property type="protein sequence ID" value="KAK3779919.1"/>
    <property type="molecule type" value="Genomic_DNA"/>
</dbReference>
<evidence type="ECO:0000313" key="2">
    <source>
        <dbReference type="Proteomes" id="UP001283361"/>
    </source>
</evidence>
<comment type="caution">
    <text evidence="1">The sequence shown here is derived from an EMBL/GenBank/DDBJ whole genome shotgun (WGS) entry which is preliminary data.</text>
</comment>
<sequence>MGPGSSLESESVNVSDHEGQGWVRSRILAVGGRGGLEPRAPGSCCCLEKSVTVYLNHPRVITVSFDWDWKVSGLFRRETSKNARLSPPCHRLTLSCGGDLSLLDMHAMGKMWVVHPALNVMRIEIL</sequence>
<name>A0AAE1A1Z6_9GAST</name>
<reference evidence="1" key="1">
    <citation type="journal article" date="2023" name="G3 (Bethesda)">
        <title>A reference genome for the long-term kleptoplast-retaining sea slug Elysia crispata morphotype clarki.</title>
        <authorList>
            <person name="Eastman K.E."/>
            <person name="Pendleton A.L."/>
            <person name="Shaikh M.A."/>
            <person name="Suttiyut T."/>
            <person name="Ogas R."/>
            <person name="Tomko P."/>
            <person name="Gavelis G."/>
            <person name="Widhalm J.R."/>
            <person name="Wisecaver J.H."/>
        </authorList>
    </citation>
    <scope>NUCLEOTIDE SEQUENCE</scope>
    <source>
        <strain evidence="1">ECLA1</strain>
    </source>
</reference>
<accession>A0AAE1A1Z6</accession>
<proteinExistence type="predicted"/>
<dbReference type="AlphaFoldDB" id="A0AAE1A1Z6"/>
<evidence type="ECO:0000313" key="1">
    <source>
        <dbReference type="EMBL" id="KAK3779919.1"/>
    </source>
</evidence>
<dbReference type="Proteomes" id="UP001283361">
    <property type="component" value="Unassembled WGS sequence"/>
</dbReference>
<protein>
    <submittedName>
        <fullName evidence="1">Uncharacterized protein</fullName>
    </submittedName>
</protein>
<organism evidence="1 2">
    <name type="scientific">Elysia crispata</name>
    <name type="common">lettuce slug</name>
    <dbReference type="NCBI Taxonomy" id="231223"/>
    <lineage>
        <taxon>Eukaryota</taxon>
        <taxon>Metazoa</taxon>
        <taxon>Spiralia</taxon>
        <taxon>Lophotrochozoa</taxon>
        <taxon>Mollusca</taxon>
        <taxon>Gastropoda</taxon>
        <taxon>Heterobranchia</taxon>
        <taxon>Euthyneura</taxon>
        <taxon>Panpulmonata</taxon>
        <taxon>Sacoglossa</taxon>
        <taxon>Placobranchoidea</taxon>
        <taxon>Plakobranchidae</taxon>
        <taxon>Elysia</taxon>
    </lineage>
</organism>